<reference evidence="8 9" key="1">
    <citation type="journal article" date="2019" name="Sci. Rep.">
        <title>Nanopore sequencing improves the draft genome of the human pathogenic amoeba Naegleria fowleri.</title>
        <authorList>
            <person name="Liechti N."/>
            <person name="Schurch N."/>
            <person name="Bruggmann R."/>
            <person name="Wittwer M."/>
        </authorList>
    </citation>
    <scope>NUCLEOTIDE SEQUENCE [LARGE SCALE GENOMIC DNA]</scope>
    <source>
        <strain evidence="8 9">ATCC 30894</strain>
    </source>
</reference>
<keyword evidence="1" id="KW-0808">Transferase</keyword>
<sequence length="730" mass="84046">MTKTKLEKTLCSDYHQLLISKPNPVDDTKSFEVPLSWKSCGINTEAKKQFMCLGVSLQEQPIPFPSLPNFSEFRELLQEYKTSNYSSNEAAQKIFEKCGCSSLLSNDHHSAALPYMLRWRLINVLDPCVACSHSRDNASELELSRTVFSPLLDLAALFRHCQTDGNVQTNKLMNISEEQFTDDMREMVEKLKPDRFVQFQLNERSENRINMIRVIEEDKTKRTENGHDDFIKLVTELRMIHSYNLRACFVDEKQDFHEKLATYGILTTKETVEIIAITAKLVKNGNEINIRYYLHRIGLFEGTTSLNSNYNSRLDLCAWILTMLKNCTNEHEEIAKYLQTRKGKKSGILLSARKSNEVIEILPGDTLCFADGQMIHQVKGVVSSVIISEKEKHVVLVKGPSDHHWLYLKIHHIPIKIERPHFSLYLNDSATCIFYHDDKQYGRFDNIELSLPGNCLSTISLSRDDKKRVMMDILCELECIHSQKIIHNDIKLENIVLYETEEHVQYAKLIDFECSKRFITYNMNQEVCYSLGKSVLYSGSGTPGYFPPEKLAVRSMENEDEIDIAHSLTPKSDIYSLGIVFLEIIGDMKVRTDDDIKKAMTAVGKSEMKGMLKILKLMTDPEKLKRPNATLIIEALRKLWGKEGEKLEEEGRKKATTDLTSHFWELYGETEELHNESTKLYIPLDNDYLESILEYDDVLSEEQQPPLKRGRDVVQMDSTTSSKDPKKIKQ</sequence>
<dbReference type="InterPro" id="IPR011009">
    <property type="entry name" value="Kinase-like_dom_sf"/>
</dbReference>
<dbReference type="InterPro" id="IPR000719">
    <property type="entry name" value="Prot_kinase_dom"/>
</dbReference>
<dbReference type="SUPFAM" id="SSF56112">
    <property type="entry name" value="Protein kinase-like (PK-like)"/>
    <property type="match status" value="1"/>
</dbReference>
<dbReference type="PROSITE" id="PS50011">
    <property type="entry name" value="PROTEIN_KINASE_DOM"/>
    <property type="match status" value="1"/>
</dbReference>
<proteinExistence type="inferred from homology"/>
<evidence type="ECO:0000313" key="9">
    <source>
        <dbReference type="Proteomes" id="UP000444721"/>
    </source>
</evidence>
<dbReference type="InterPro" id="IPR008271">
    <property type="entry name" value="Ser/Thr_kinase_AS"/>
</dbReference>
<evidence type="ECO:0000256" key="6">
    <source>
        <dbReference type="SAM" id="MobiDB-lite"/>
    </source>
</evidence>
<dbReference type="PANTHER" id="PTHR11042">
    <property type="entry name" value="EUKARYOTIC TRANSLATION INITIATION FACTOR 2-ALPHA KINASE EIF2-ALPHA KINASE -RELATED"/>
    <property type="match status" value="1"/>
</dbReference>
<comment type="caution">
    <text evidence="8">The sequence shown here is derived from an EMBL/GenBank/DDBJ whole genome shotgun (WGS) entry which is preliminary data.</text>
</comment>
<dbReference type="GO" id="GO:0005737">
    <property type="term" value="C:cytoplasm"/>
    <property type="evidence" value="ECO:0007669"/>
    <property type="project" value="TreeGrafter"/>
</dbReference>
<evidence type="ECO:0000256" key="2">
    <source>
        <dbReference type="ARBA" id="ARBA00022741"/>
    </source>
</evidence>
<gene>
    <name evidence="8" type="ORF">FDP41_009782</name>
</gene>
<dbReference type="AlphaFoldDB" id="A0A6A5BBM8"/>
<accession>A0A6A5BBM8</accession>
<dbReference type="VEuPathDB" id="AmoebaDB:NF0004850"/>
<dbReference type="SMART" id="SM00220">
    <property type="entry name" value="S_TKc"/>
    <property type="match status" value="1"/>
</dbReference>
<dbReference type="PROSITE" id="PS00108">
    <property type="entry name" value="PROTEIN_KINASE_ST"/>
    <property type="match status" value="1"/>
</dbReference>
<evidence type="ECO:0000313" key="8">
    <source>
        <dbReference type="EMBL" id="KAF0972086.1"/>
    </source>
</evidence>
<dbReference type="Pfam" id="PF00069">
    <property type="entry name" value="Pkinase"/>
    <property type="match status" value="1"/>
</dbReference>
<keyword evidence="4" id="KW-0067">ATP-binding</keyword>
<evidence type="ECO:0000256" key="3">
    <source>
        <dbReference type="ARBA" id="ARBA00022777"/>
    </source>
</evidence>
<dbReference type="Proteomes" id="UP000444721">
    <property type="component" value="Unassembled WGS sequence"/>
</dbReference>
<dbReference type="Gene3D" id="1.10.510.10">
    <property type="entry name" value="Transferase(Phosphotransferase) domain 1"/>
    <property type="match status" value="1"/>
</dbReference>
<feature type="region of interest" description="Disordered" evidence="6">
    <location>
        <begin position="700"/>
        <end position="730"/>
    </location>
</feature>
<comment type="similarity">
    <text evidence="5">Belongs to the protein kinase superfamily. Ser/Thr protein kinase family. GCN2 subfamily.</text>
</comment>
<dbReference type="GO" id="GO:0005524">
    <property type="term" value="F:ATP binding"/>
    <property type="evidence" value="ECO:0007669"/>
    <property type="project" value="UniProtKB-KW"/>
</dbReference>
<name>A0A6A5BBM8_NAEFO</name>
<dbReference type="GeneID" id="68116997"/>
<keyword evidence="2" id="KW-0547">Nucleotide-binding</keyword>
<dbReference type="GO" id="GO:0004672">
    <property type="term" value="F:protein kinase activity"/>
    <property type="evidence" value="ECO:0007669"/>
    <property type="project" value="InterPro"/>
</dbReference>
<protein>
    <recommendedName>
        <fullName evidence="7">Protein kinase domain-containing protein</fullName>
    </recommendedName>
</protein>
<dbReference type="GO" id="GO:0005634">
    <property type="term" value="C:nucleus"/>
    <property type="evidence" value="ECO:0007669"/>
    <property type="project" value="TreeGrafter"/>
</dbReference>
<keyword evidence="9" id="KW-1185">Reference proteome</keyword>
<keyword evidence="3" id="KW-0418">Kinase</keyword>
<dbReference type="VEuPathDB" id="AmoebaDB:FDP41_009782"/>
<dbReference type="RefSeq" id="XP_044556801.1">
    <property type="nucleotide sequence ID" value="XM_044713777.1"/>
</dbReference>
<evidence type="ECO:0000256" key="5">
    <source>
        <dbReference type="ARBA" id="ARBA00037982"/>
    </source>
</evidence>
<dbReference type="EMBL" id="VFQX01000072">
    <property type="protein sequence ID" value="KAF0972086.1"/>
    <property type="molecule type" value="Genomic_DNA"/>
</dbReference>
<feature type="domain" description="Protein kinase" evidence="7">
    <location>
        <begin position="257"/>
        <end position="639"/>
    </location>
</feature>
<evidence type="ECO:0000256" key="4">
    <source>
        <dbReference type="ARBA" id="ARBA00022840"/>
    </source>
</evidence>
<dbReference type="OrthoDB" id="626167at2759"/>
<evidence type="ECO:0000256" key="1">
    <source>
        <dbReference type="ARBA" id="ARBA00022679"/>
    </source>
</evidence>
<organism evidence="8 9">
    <name type="scientific">Naegleria fowleri</name>
    <name type="common">Brain eating amoeba</name>
    <dbReference type="NCBI Taxonomy" id="5763"/>
    <lineage>
        <taxon>Eukaryota</taxon>
        <taxon>Discoba</taxon>
        <taxon>Heterolobosea</taxon>
        <taxon>Tetramitia</taxon>
        <taxon>Eutetramitia</taxon>
        <taxon>Vahlkampfiidae</taxon>
        <taxon>Naegleria</taxon>
    </lineage>
</organism>
<evidence type="ECO:0000259" key="7">
    <source>
        <dbReference type="PROSITE" id="PS50011"/>
    </source>
</evidence>
<dbReference type="VEuPathDB" id="AmoebaDB:NfTy_088060"/>
<dbReference type="InterPro" id="IPR050339">
    <property type="entry name" value="CC_SR_Kinase"/>
</dbReference>